<dbReference type="RefSeq" id="WP_088056762.1">
    <property type="nucleotide sequence ID" value="NZ_CAKJXA010000037.1"/>
</dbReference>
<organism evidence="2 3">
    <name type="scientific">Bacillus thuringiensis</name>
    <dbReference type="NCBI Taxonomy" id="1428"/>
    <lineage>
        <taxon>Bacteria</taxon>
        <taxon>Bacillati</taxon>
        <taxon>Bacillota</taxon>
        <taxon>Bacilli</taxon>
        <taxon>Bacillales</taxon>
        <taxon>Bacillaceae</taxon>
        <taxon>Bacillus</taxon>
        <taxon>Bacillus cereus group</taxon>
    </lineage>
</organism>
<evidence type="ECO:0000313" key="2">
    <source>
        <dbReference type="EMBL" id="OTZ94843.1"/>
    </source>
</evidence>
<evidence type="ECO:0000256" key="1">
    <source>
        <dbReference type="SAM" id="Phobius"/>
    </source>
</evidence>
<dbReference type="AlphaFoldDB" id="A0A9X6KBT4"/>
<protein>
    <submittedName>
        <fullName evidence="2">Uncharacterized protein</fullName>
    </submittedName>
</protein>
<comment type="caution">
    <text evidence="2">The sequence shown here is derived from an EMBL/GenBank/DDBJ whole genome shotgun (WGS) entry which is preliminary data.</text>
</comment>
<keyword evidence="1" id="KW-0812">Transmembrane</keyword>
<proteinExistence type="predicted"/>
<dbReference type="EMBL" id="NFEM01000143">
    <property type="protein sequence ID" value="OTZ94843.1"/>
    <property type="molecule type" value="Genomic_DNA"/>
</dbReference>
<feature type="transmembrane region" description="Helical" evidence="1">
    <location>
        <begin position="50"/>
        <end position="72"/>
    </location>
</feature>
<keyword evidence="1" id="KW-1133">Transmembrane helix</keyword>
<evidence type="ECO:0000313" key="3">
    <source>
        <dbReference type="Proteomes" id="UP000194551"/>
    </source>
</evidence>
<name>A0A9X6KBT4_BACTU</name>
<sequence length="75" mass="8244">MKKSWLIFGVVIVIGLIFFKAMTLQILGFLVLLVVITLGLYFGFQVVVGFILFAVAAIGIILVILIIVYGIATWL</sequence>
<feature type="transmembrane region" description="Helical" evidence="1">
    <location>
        <begin position="27"/>
        <end position="44"/>
    </location>
</feature>
<accession>A0A9X6KBT4</accession>
<reference evidence="2 3" key="1">
    <citation type="submission" date="2016-10" db="EMBL/GenBank/DDBJ databases">
        <title>Comparative genomics of Bacillus thuringiensis reveals a path to pathogens against multiple invertebrate hosts.</title>
        <authorList>
            <person name="Zheng J."/>
            <person name="Gao Q."/>
            <person name="Liu H."/>
            <person name="Peng D."/>
            <person name="Ruan L."/>
            <person name="Sun M."/>
        </authorList>
    </citation>
    <scope>NUCLEOTIDE SEQUENCE [LARGE SCALE GENOMIC DNA]</scope>
    <source>
        <strain evidence="2">HD5</strain>
    </source>
</reference>
<feature type="transmembrane region" description="Helical" evidence="1">
    <location>
        <begin position="6"/>
        <end position="22"/>
    </location>
</feature>
<keyword evidence="1" id="KW-0472">Membrane</keyword>
<gene>
    <name evidence="2" type="ORF">BK774_29430</name>
</gene>
<dbReference type="Proteomes" id="UP000194551">
    <property type="component" value="Unassembled WGS sequence"/>
</dbReference>